<comment type="caution">
    <text evidence="6">The sequence shown here is derived from an EMBL/GenBank/DDBJ whole genome shotgun (WGS) entry which is preliminary data.</text>
</comment>
<comment type="subcellular location">
    <subcellularLocation>
        <location evidence="1">Membrane</location>
        <topology evidence="1">Multi-pass membrane protein</topology>
    </subcellularLocation>
</comment>
<keyword evidence="4 5" id="KW-0472">Membrane</keyword>
<dbReference type="AlphaFoldDB" id="H1RYJ4"/>
<dbReference type="InterPro" id="IPR032808">
    <property type="entry name" value="DoxX"/>
</dbReference>
<evidence type="ECO:0000256" key="1">
    <source>
        <dbReference type="ARBA" id="ARBA00004141"/>
    </source>
</evidence>
<feature type="transmembrane region" description="Helical" evidence="5">
    <location>
        <begin position="62"/>
        <end position="78"/>
    </location>
</feature>
<sequence length="106" mass="11635">MAYAKYILAFAFLSAAVVNLAGPKAIRAEFAKWGYPDWIRVAVSAGELGGAILICFNGAERIGASILLVVTLGILMSFTRSKEWMRMQYPFVLFLLLAAVLRQPHA</sequence>
<dbReference type="GO" id="GO:0016020">
    <property type="term" value="C:membrane"/>
    <property type="evidence" value="ECO:0007669"/>
    <property type="project" value="UniProtKB-SubCell"/>
</dbReference>
<evidence type="ECO:0000256" key="2">
    <source>
        <dbReference type="ARBA" id="ARBA00022692"/>
    </source>
</evidence>
<proteinExistence type="predicted"/>
<organism evidence="6 7">
    <name type="scientific">Cupriavidus basilensis OR16</name>
    <dbReference type="NCBI Taxonomy" id="1127483"/>
    <lineage>
        <taxon>Bacteria</taxon>
        <taxon>Pseudomonadati</taxon>
        <taxon>Pseudomonadota</taxon>
        <taxon>Betaproteobacteria</taxon>
        <taxon>Burkholderiales</taxon>
        <taxon>Burkholderiaceae</taxon>
        <taxon>Cupriavidus</taxon>
    </lineage>
</organism>
<evidence type="ECO:0000256" key="3">
    <source>
        <dbReference type="ARBA" id="ARBA00022989"/>
    </source>
</evidence>
<evidence type="ECO:0000256" key="4">
    <source>
        <dbReference type="ARBA" id="ARBA00023136"/>
    </source>
</evidence>
<dbReference type="OrthoDB" id="8967267at2"/>
<keyword evidence="2 5" id="KW-0812">Transmembrane</keyword>
<dbReference type="EMBL" id="AHJE01000003">
    <property type="protein sequence ID" value="EHP44685.1"/>
    <property type="molecule type" value="Genomic_DNA"/>
</dbReference>
<evidence type="ECO:0000313" key="6">
    <source>
        <dbReference type="EMBL" id="EHP44685.1"/>
    </source>
</evidence>
<accession>H1RYJ4</accession>
<dbReference type="Pfam" id="PF13564">
    <property type="entry name" value="DoxX_2"/>
    <property type="match status" value="1"/>
</dbReference>
<name>H1RYJ4_9BURK</name>
<protein>
    <recommendedName>
        <fullName evidence="8">DoxX family protein</fullName>
    </recommendedName>
</protein>
<dbReference type="Proteomes" id="UP000005808">
    <property type="component" value="Unassembled WGS sequence"/>
</dbReference>
<keyword evidence="3 5" id="KW-1133">Transmembrane helix</keyword>
<reference evidence="6 7" key="1">
    <citation type="journal article" date="2012" name="J. Bacteriol.">
        <title>De Novo Genome Project of Cupriavidus basilensis OR16.</title>
        <authorList>
            <person name="Cserhati M."/>
            <person name="Kriszt B."/>
            <person name="Szoboszlay S."/>
            <person name="Toth A."/>
            <person name="Szabo I."/>
            <person name="Tancsics A."/>
            <person name="Nagy I."/>
            <person name="Horvath B."/>
            <person name="Nagy I."/>
            <person name="Kukolya J."/>
        </authorList>
    </citation>
    <scope>NUCLEOTIDE SEQUENCE [LARGE SCALE GENOMIC DNA]</scope>
    <source>
        <strain evidence="6 7">OR16</strain>
    </source>
</reference>
<evidence type="ECO:0000313" key="7">
    <source>
        <dbReference type="Proteomes" id="UP000005808"/>
    </source>
</evidence>
<evidence type="ECO:0000256" key="5">
    <source>
        <dbReference type="SAM" id="Phobius"/>
    </source>
</evidence>
<dbReference type="RefSeq" id="WP_006156201.1">
    <property type="nucleotide sequence ID" value="NZ_AHJE01000003.1"/>
</dbReference>
<gene>
    <name evidence="6" type="ORF">OR16_01630</name>
</gene>
<evidence type="ECO:0008006" key="8">
    <source>
        <dbReference type="Google" id="ProtNLM"/>
    </source>
</evidence>